<protein>
    <submittedName>
        <fullName evidence="2">DUF5716 family protein</fullName>
    </submittedName>
</protein>
<evidence type="ECO:0000259" key="1">
    <source>
        <dbReference type="Pfam" id="PF18980"/>
    </source>
</evidence>
<evidence type="ECO:0000313" key="2">
    <source>
        <dbReference type="EMBL" id="MEQ2471908.1"/>
    </source>
</evidence>
<reference evidence="2 3" key="1">
    <citation type="submission" date="2024-03" db="EMBL/GenBank/DDBJ databases">
        <title>Human intestinal bacterial collection.</title>
        <authorList>
            <person name="Pauvert C."/>
            <person name="Hitch T.C.A."/>
            <person name="Clavel T."/>
        </authorList>
    </citation>
    <scope>NUCLEOTIDE SEQUENCE [LARGE SCALE GENOMIC DNA]</scope>
    <source>
        <strain evidence="2 3">CLA-AA-H132</strain>
    </source>
</reference>
<accession>A0ABV1FGJ0</accession>
<keyword evidence="3" id="KW-1185">Reference proteome</keyword>
<sequence>MGTFVIGFDLGKEYSQICCWNEKSKEPVSVAVEPGTEKYRIPTETTEAFLKKAMRLLKPYGKIHEAAAVVFCVEQADEQTAAELRRAAMQMIGIPESRIFVQSREESFCAYVLHQPREIWRHQSVLFTCEGGELRSAVLNVNGRTIPAMARAEKEEKWQTGLGNYTNGEKDLALSGIARDIFGGRPVSSVFLVGEGFDGKWYEESLKILCSAGKRVFAGNNLFAKGACYRAMEELKNPEERSYVFLGEDKIPYNVGIRTPGTGKDSLYTLLNAGTSWYEAKAQCEAMLLDEPVLEFILKPMQGNMTLKESLELTGIPERPSRTTRLRIFVEFEGVEKLRIEVRDLGFGELFPSSDMVWNETVDLSQEGGARVWEQ</sequence>
<dbReference type="RefSeq" id="WP_349164065.1">
    <property type="nucleotide sequence ID" value="NZ_JBBMFE010000003.1"/>
</dbReference>
<proteinExistence type="predicted"/>
<evidence type="ECO:0000313" key="3">
    <source>
        <dbReference type="Proteomes" id="UP001438008"/>
    </source>
</evidence>
<dbReference type="Proteomes" id="UP001438008">
    <property type="component" value="Unassembled WGS sequence"/>
</dbReference>
<dbReference type="Pfam" id="PF18980">
    <property type="entry name" value="DUF5716_C"/>
    <property type="match status" value="1"/>
</dbReference>
<organism evidence="2 3">
    <name type="scientific">Laedolimicola intestinihominis</name>
    <dbReference type="NCBI Taxonomy" id="3133166"/>
    <lineage>
        <taxon>Bacteria</taxon>
        <taxon>Bacillati</taxon>
        <taxon>Bacillota</taxon>
        <taxon>Clostridia</taxon>
        <taxon>Lachnospirales</taxon>
        <taxon>Lachnospiraceae</taxon>
        <taxon>Laedolimicola</taxon>
    </lineage>
</organism>
<name>A0ABV1FGJ0_9FIRM</name>
<dbReference type="EMBL" id="JBBMFE010000003">
    <property type="protein sequence ID" value="MEQ2471908.1"/>
    <property type="molecule type" value="Genomic_DNA"/>
</dbReference>
<feature type="domain" description="DUF5716" evidence="1">
    <location>
        <begin position="68"/>
        <end position="364"/>
    </location>
</feature>
<dbReference type="InterPro" id="IPR043770">
    <property type="entry name" value="DUF5716_C"/>
</dbReference>
<comment type="caution">
    <text evidence="2">The sequence shown here is derived from an EMBL/GenBank/DDBJ whole genome shotgun (WGS) entry which is preliminary data.</text>
</comment>
<gene>
    <name evidence="2" type="ORF">WMO29_05300</name>
</gene>